<reference evidence="1" key="1">
    <citation type="submission" date="2019-12" db="EMBL/GenBank/DDBJ databases">
        <authorList>
            <person name="Scholes J."/>
        </authorList>
    </citation>
    <scope>NUCLEOTIDE SEQUENCE</scope>
</reference>
<dbReference type="AlphaFoldDB" id="A0A9N7MPI4"/>
<gene>
    <name evidence="1" type="ORF">SHERM_16280</name>
</gene>
<name>A0A9N7MPI4_STRHE</name>
<dbReference type="EMBL" id="CACSLK010014277">
    <property type="protein sequence ID" value="CAA0816414.1"/>
    <property type="molecule type" value="Genomic_DNA"/>
</dbReference>
<proteinExistence type="predicted"/>
<dbReference type="SUPFAM" id="SSF46565">
    <property type="entry name" value="Chaperone J-domain"/>
    <property type="match status" value="1"/>
</dbReference>
<dbReference type="Proteomes" id="UP001153555">
    <property type="component" value="Unassembled WGS sequence"/>
</dbReference>
<dbReference type="InterPro" id="IPR036869">
    <property type="entry name" value="J_dom_sf"/>
</dbReference>
<dbReference type="OrthoDB" id="552049at2759"/>
<accession>A0A9N7MPI4</accession>
<evidence type="ECO:0000313" key="1">
    <source>
        <dbReference type="EMBL" id="CAA0816414.1"/>
    </source>
</evidence>
<comment type="caution">
    <text evidence="1">The sequence shown here is derived from an EMBL/GenBank/DDBJ whole genome shotgun (WGS) entry which is preliminary data.</text>
</comment>
<keyword evidence="2" id="KW-1185">Reference proteome</keyword>
<sequence length="108" mass="11997">MHGAAPSGSITPVVAFSSCGGALQVSWSSKYHPDVCKEGNCGEQFHQIYEAYDFVMSHLRDVENDNVVGLNESKGDMYDVYDDWEDEMGGYEAGANYSSYYSPFYSYA</sequence>
<protein>
    <submittedName>
        <fullName evidence="1">Chaperone protein dnaJ 8- chloroplastic</fullName>
    </submittedName>
</protein>
<organism evidence="1 2">
    <name type="scientific">Striga hermonthica</name>
    <name type="common">Purple witchweed</name>
    <name type="synonym">Buchnera hermonthica</name>
    <dbReference type="NCBI Taxonomy" id="68872"/>
    <lineage>
        <taxon>Eukaryota</taxon>
        <taxon>Viridiplantae</taxon>
        <taxon>Streptophyta</taxon>
        <taxon>Embryophyta</taxon>
        <taxon>Tracheophyta</taxon>
        <taxon>Spermatophyta</taxon>
        <taxon>Magnoliopsida</taxon>
        <taxon>eudicotyledons</taxon>
        <taxon>Gunneridae</taxon>
        <taxon>Pentapetalae</taxon>
        <taxon>asterids</taxon>
        <taxon>lamiids</taxon>
        <taxon>Lamiales</taxon>
        <taxon>Orobanchaceae</taxon>
        <taxon>Buchnereae</taxon>
        <taxon>Striga</taxon>
    </lineage>
</organism>
<evidence type="ECO:0000313" key="2">
    <source>
        <dbReference type="Proteomes" id="UP001153555"/>
    </source>
</evidence>